<evidence type="ECO:0000256" key="1">
    <source>
        <dbReference type="SAM" id="SignalP"/>
    </source>
</evidence>
<feature type="signal peptide" evidence="1">
    <location>
        <begin position="1"/>
        <end position="22"/>
    </location>
</feature>
<proteinExistence type="predicted"/>
<name>A0A2W7REP9_9BACT</name>
<gene>
    <name evidence="3" type="ORF">ESW18_05005</name>
    <name evidence="2" type="ORF">LV84_01734</name>
</gene>
<dbReference type="InterPro" id="IPR045391">
    <property type="entry name" value="DUF6520"/>
</dbReference>
<dbReference type="Proteomes" id="UP000321927">
    <property type="component" value="Unassembled WGS sequence"/>
</dbReference>
<accession>A0A2W7REP9</accession>
<comment type="caution">
    <text evidence="2">The sequence shown here is derived from an EMBL/GenBank/DDBJ whole genome shotgun (WGS) entry which is preliminary data.</text>
</comment>
<reference evidence="3 5" key="2">
    <citation type="submission" date="2019-08" db="EMBL/GenBank/DDBJ databases">
        <title>Genome of Algoriphagus ratkowskyi IC026.</title>
        <authorList>
            <person name="Bowman J.P."/>
        </authorList>
    </citation>
    <scope>NUCLEOTIDE SEQUENCE [LARGE SCALE GENOMIC DNA]</scope>
    <source>
        <strain evidence="3 5">IC026</strain>
    </source>
</reference>
<keyword evidence="5" id="KW-1185">Reference proteome</keyword>
<sequence length="83" mass="8966">MKTLFKRLPAFAFVLAAFAAFAFTSPQVSEWGQIDETTFVNVTGLTPGPSTYQCDSDPQACTRSAANDSAPVIKQGLFINNMD</sequence>
<dbReference type="Proteomes" id="UP000249115">
    <property type="component" value="Unassembled WGS sequence"/>
</dbReference>
<keyword evidence="1" id="KW-0732">Signal</keyword>
<organism evidence="2 4">
    <name type="scientific">Algoriphagus ratkowskyi</name>
    <dbReference type="NCBI Taxonomy" id="57028"/>
    <lineage>
        <taxon>Bacteria</taxon>
        <taxon>Pseudomonadati</taxon>
        <taxon>Bacteroidota</taxon>
        <taxon>Cytophagia</taxon>
        <taxon>Cytophagales</taxon>
        <taxon>Cyclobacteriaceae</taxon>
        <taxon>Algoriphagus</taxon>
    </lineage>
</organism>
<evidence type="ECO:0000313" key="5">
    <source>
        <dbReference type="Proteomes" id="UP000321927"/>
    </source>
</evidence>
<evidence type="ECO:0000313" key="2">
    <source>
        <dbReference type="EMBL" id="PZX57606.1"/>
    </source>
</evidence>
<evidence type="ECO:0008006" key="6">
    <source>
        <dbReference type="Google" id="ProtNLM"/>
    </source>
</evidence>
<protein>
    <recommendedName>
        <fullName evidence="6">Secreted protein</fullName>
    </recommendedName>
</protein>
<dbReference type="EMBL" id="VORV01000003">
    <property type="protein sequence ID" value="TXD78880.1"/>
    <property type="molecule type" value="Genomic_DNA"/>
</dbReference>
<dbReference type="EMBL" id="QKZU01000006">
    <property type="protein sequence ID" value="PZX57606.1"/>
    <property type="molecule type" value="Genomic_DNA"/>
</dbReference>
<dbReference type="RefSeq" id="WP_086498736.1">
    <property type="nucleotide sequence ID" value="NZ_MSSV01000002.1"/>
</dbReference>
<feature type="chain" id="PRO_5016044449" description="Secreted protein" evidence="1">
    <location>
        <begin position="23"/>
        <end position="83"/>
    </location>
</feature>
<evidence type="ECO:0000313" key="3">
    <source>
        <dbReference type="EMBL" id="TXD78880.1"/>
    </source>
</evidence>
<evidence type="ECO:0000313" key="4">
    <source>
        <dbReference type="Proteomes" id="UP000249115"/>
    </source>
</evidence>
<reference evidence="2 4" key="1">
    <citation type="submission" date="2018-06" db="EMBL/GenBank/DDBJ databases">
        <title>Genomic Encyclopedia of Archaeal and Bacterial Type Strains, Phase II (KMG-II): from individual species to whole genera.</title>
        <authorList>
            <person name="Goeker M."/>
        </authorList>
    </citation>
    <scope>NUCLEOTIDE SEQUENCE [LARGE SCALE GENOMIC DNA]</scope>
    <source>
        <strain evidence="2 4">DSM 22686</strain>
    </source>
</reference>
<dbReference type="Pfam" id="PF20130">
    <property type="entry name" value="DUF6520"/>
    <property type="match status" value="1"/>
</dbReference>
<dbReference type="OrthoDB" id="826782at2"/>
<dbReference type="AlphaFoldDB" id="A0A2W7REP9"/>